<dbReference type="RefSeq" id="WP_209018606.1">
    <property type="nucleotide sequence ID" value="NZ_WIXI01000030.1"/>
</dbReference>
<evidence type="ECO:0000259" key="1">
    <source>
        <dbReference type="Pfam" id="PF05876"/>
    </source>
</evidence>
<dbReference type="GO" id="GO:0004519">
    <property type="term" value="F:endonuclease activity"/>
    <property type="evidence" value="ECO:0007669"/>
    <property type="project" value="InterPro"/>
</dbReference>
<evidence type="ECO:0000313" key="3">
    <source>
        <dbReference type="EMBL" id="MQY45333.1"/>
    </source>
</evidence>
<dbReference type="InterPro" id="IPR046454">
    <property type="entry name" value="GpA_endonuclease"/>
</dbReference>
<feature type="domain" description="Terminase large subunit GpA endonuclease" evidence="2">
    <location>
        <begin position="339"/>
        <end position="379"/>
    </location>
</feature>
<comment type="caution">
    <text evidence="3">The sequence shown here is derived from an EMBL/GenBank/DDBJ whole genome shotgun (WGS) entry which is preliminary data.</text>
</comment>
<gene>
    <name evidence="3" type="ORF">GAO09_04540</name>
</gene>
<accession>A0A6A8A390</accession>
<evidence type="ECO:0000313" key="4">
    <source>
        <dbReference type="Proteomes" id="UP000435138"/>
    </source>
</evidence>
<dbReference type="Proteomes" id="UP000435138">
    <property type="component" value="Unassembled WGS sequence"/>
</dbReference>
<evidence type="ECO:0000259" key="2">
    <source>
        <dbReference type="Pfam" id="PF20454"/>
    </source>
</evidence>
<keyword evidence="4" id="KW-1185">Reference proteome</keyword>
<dbReference type="AlphaFoldDB" id="A0A6A8A390"/>
<proteinExistence type="predicted"/>
<name>A0A6A8A390_9HYPH</name>
<reference evidence="3 4" key="1">
    <citation type="submission" date="2019-11" db="EMBL/GenBank/DDBJ databases">
        <title>Genome analysis of Rhizobacterium cereale a novel genus and species isolated from maize roots in North Spain.</title>
        <authorList>
            <person name="Menendez E."/>
            <person name="Flores-Felix J.D."/>
            <person name="Ramirez-Bahena M.-H."/>
            <person name="Igual J.M."/>
            <person name="Garcia-Fraile P."/>
            <person name="Peix A."/>
            <person name="Velazquez E."/>
        </authorList>
    </citation>
    <scope>NUCLEOTIDE SEQUENCE [LARGE SCALE GENOMIC DNA]</scope>
    <source>
        <strain evidence="3 4">RZME27</strain>
    </source>
</reference>
<protein>
    <submittedName>
        <fullName evidence="3">Terminase</fullName>
    </submittedName>
</protein>
<feature type="domain" description="Phage terminase large subunit GpA ATPase" evidence="1">
    <location>
        <begin position="49"/>
        <end position="295"/>
    </location>
</feature>
<organism evidence="3 4">
    <name type="scientific">Endobacterium cereale</name>
    <dbReference type="NCBI Taxonomy" id="2663029"/>
    <lineage>
        <taxon>Bacteria</taxon>
        <taxon>Pseudomonadati</taxon>
        <taxon>Pseudomonadota</taxon>
        <taxon>Alphaproteobacteria</taxon>
        <taxon>Hyphomicrobiales</taxon>
        <taxon>Rhizobiaceae</taxon>
        <taxon>Endobacterium</taxon>
    </lineage>
</organism>
<dbReference type="InterPro" id="IPR046453">
    <property type="entry name" value="GpA_ATPase"/>
</dbReference>
<dbReference type="Pfam" id="PF20454">
    <property type="entry name" value="GpA_nuclease"/>
    <property type="match status" value="1"/>
</dbReference>
<feature type="non-terminal residue" evidence="3">
    <location>
        <position position="380"/>
    </location>
</feature>
<dbReference type="GO" id="GO:0016887">
    <property type="term" value="F:ATP hydrolysis activity"/>
    <property type="evidence" value="ECO:0007669"/>
    <property type="project" value="InterPro"/>
</dbReference>
<dbReference type="EMBL" id="WIXI01000030">
    <property type="protein sequence ID" value="MQY45333.1"/>
    <property type="molecule type" value="Genomic_DNA"/>
</dbReference>
<dbReference type="Pfam" id="PF05876">
    <property type="entry name" value="GpA_ATPase"/>
    <property type="match status" value="1"/>
</dbReference>
<sequence>MSYQPLISAGRAKLQARLRQSRLKGLTPPPKLNLVEWADTYRFLSPEASSSPGRWRTSNVEVARGPMLAATDPRIHTVTIMCCTQLMKTELINNVAAFYIHQDPAPIILIQPTTKLGESWSKDRFDKLRRDTPVIRDRVREARSKDSGTTILHKDFDGGHLTIVGANSPVDLASRPIRVVLADEIDKYPASAGKEGDPLSLAEERAASFWNRKFIRACSPTIAGNSKIESEYEASDQRKPFLPCPHCEALQVLEFERVRWDKSADGQHLPATARYHCVECDQPWEETARQRMLRTPNSITWRQTATFMCCGDEQSPTQWDDEGHSLCKHCGKRSAFDGHAGFWASKLYSPWGGLDDVARKWLKATSSKSSELLKTFFNTQ</sequence>